<evidence type="ECO:0000313" key="2">
    <source>
        <dbReference type="EMBL" id="KEJ91668.1"/>
    </source>
</evidence>
<dbReference type="Gene3D" id="3.20.20.150">
    <property type="entry name" value="Divalent-metal-dependent TIM barrel enzymes"/>
    <property type="match status" value="1"/>
</dbReference>
<comment type="caution">
    <text evidence="2">The sequence shown here is derived from an EMBL/GenBank/DDBJ whole genome shotgun (WGS) entry which is preliminary data.</text>
</comment>
<dbReference type="GO" id="GO:0004519">
    <property type="term" value="F:endonuclease activity"/>
    <property type="evidence" value="ECO:0007669"/>
    <property type="project" value="UniProtKB-KW"/>
</dbReference>
<dbReference type="InterPro" id="IPR036237">
    <property type="entry name" value="Xyl_isomerase-like_sf"/>
</dbReference>
<dbReference type="RefSeq" id="WP_037977547.1">
    <property type="nucleotide sequence ID" value="NZ_JMKI01000038.1"/>
</dbReference>
<protein>
    <submittedName>
        <fullName evidence="2">AP endonuclease</fullName>
    </submittedName>
</protein>
<proteinExistence type="predicted"/>
<evidence type="ECO:0000313" key="3">
    <source>
        <dbReference type="Proteomes" id="UP000027665"/>
    </source>
</evidence>
<keyword evidence="3" id="KW-1185">Reference proteome</keyword>
<keyword evidence="2" id="KW-0540">Nuclease</keyword>
<name>A0A073IMU0_9BACT</name>
<dbReference type="PANTHER" id="PTHR12110:SF48">
    <property type="entry name" value="BLL3656 PROTEIN"/>
    <property type="match status" value="1"/>
</dbReference>
<organism evidence="2 3">
    <name type="scientific">Synergistes jonesii</name>
    <dbReference type="NCBI Taxonomy" id="2754"/>
    <lineage>
        <taxon>Bacteria</taxon>
        <taxon>Thermotogati</taxon>
        <taxon>Synergistota</taxon>
        <taxon>Synergistia</taxon>
        <taxon>Synergistales</taxon>
        <taxon>Synergistaceae</taxon>
        <taxon>Synergistes</taxon>
    </lineage>
</organism>
<reference evidence="2 3" key="1">
    <citation type="submission" date="2014-04" db="EMBL/GenBank/DDBJ databases">
        <title>Draft Genome Sequence of Synergistes jonesii.</title>
        <authorList>
            <person name="Coil D.A."/>
            <person name="Eisen J.A."/>
            <person name="Holland-Moritz H.E."/>
        </authorList>
    </citation>
    <scope>NUCLEOTIDE SEQUENCE [LARGE SCALE GENOMIC DNA]</scope>
    <source>
        <strain evidence="2 3">78-1</strain>
    </source>
</reference>
<dbReference type="AlphaFoldDB" id="A0A073IMU0"/>
<accession>A0A073IMU0</accession>
<dbReference type="eggNOG" id="COG1082">
    <property type="taxonomic scope" value="Bacteria"/>
</dbReference>
<sequence>MTRKYSIAHLTWLPWTPAEMIYNTHLIGYDYVSLRTISQELPREVNHDISNNCELFKLTEQALKDTGMKINDIELAKIDANTADIRKYEPHLEAAAKLGVKNVITNIWTPDKAFYTERFAELCDLAAKYGICVNLEFVTWADVKDLKSARELLDTVNKGNAFILLDTLHFYRSRVTLEELKSTPKKLFRTVHICDASKEIPTDKESLVHTGRAERLYPGEGMIDIAGIVKNLDDDVILCVEMPHVERVRQIGAVEHARRTLESAKKYFKAHGIG</sequence>
<dbReference type="InterPro" id="IPR050312">
    <property type="entry name" value="IolE/XylAMocC-like"/>
</dbReference>
<dbReference type="InterPro" id="IPR013022">
    <property type="entry name" value="Xyl_isomerase-like_TIM-brl"/>
</dbReference>
<keyword evidence="2" id="KW-0378">Hydrolase</keyword>
<evidence type="ECO:0000259" key="1">
    <source>
        <dbReference type="Pfam" id="PF01261"/>
    </source>
</evidence>
<dbReference type="OrthoDB" id="9786584at2"/>
<keyword evidence="2" id="KW-0255">Endonuclease</keyword>
<dbReference type="STRING" id="2754.EH55_08320"/>
<gene>
    <name evidence="2" type="ORF">EH55_08320</name>
</gene>
<dbReference type="PANTHER" id="PTHR12110">
    <property type="entry name" value="HYDROXYPYRUVATE ISOMERASE"/>
    <property type="match status" value="1"/>
</dbReference>
<dbReference type="Pfam" id="PF01261">
    <property type="entry name" value="AP_endonuc_2"/>
    <property type="match status" value="1"/>
</dbReference>
<dbReference type="Proteomes" id="UP000027665">
    <property type="component" value="Unassembled WGS sequence"/>
</dbReference>
<feature type="domain" description="Xylose isomerase-like TIM barrel" evidence="1">
    <location>
        <begin position="27"/>
        <end position="254"/>
    </location>
</feature>
<dbReference type="EMBL" id="JMKI01000038">
    <property type="protein sequence ID" value="KEJ91668.1"/>
    <property type="molecule type" value="Genomic_DNA"/>
</dbReference>
<dbReference type="GeneID" id="90984228"/>
<dbReference type="SUPFAM" id="SSF51658">
    <property type="entry name" value="Xylose isomerase-like"/>
    <property type="match status" value="1"/>
</dbReference>